<proteinExistence type="predicted"/>
<dbReference type="InterPro" id="IPR036390">
    <property type="entry name" value="WH_DNA-bd_sf"/>
</dbReference>
<dbReference type="SUPFAM" id="SSF46785">
    <property type="entry name" value="Winged helix' DNA-binding domain"/>
    <property type="match status" value="1"/>
</dbReference>
<evidence type="ECO:0000313" key="1">
    <source>
        <dbReference type="EMBL" id="CUI17302.1"/>
    </source>
</evidence>
<dbReference type="InParanoid" id="A0A0U5JHN4"/>
<dbReference type="GO" id="GO:0006355">
    <property type="term" value="P:regulation of DNA-templated transcription"/>
    <property type="evidence" value="ECO:0007669"/>
    <property type="project" value="UniProtKB-ARBA"/>
</dbReference>
<sequence>MLECLFGNAVIEKILFYLVVNEECYPSQLKEVFQMPLFSFQRGLARLEKGGIIVSQRKGKTLLYQLNPRYPFIKELKLFLEKAYDGFPQDIRDKYYEQIIRKCPRYKGKPL</sequence>
<accession>A0A0U5JHN4</accession>
<dbReference type="AlphaFoldDB" id="A0A0U5JHN4"/>
<dbReference type="CDD" id="cd00090">
    <property type="entry name" value="HTH_ARSR"/>
    <property type="match status" value="1"/>
</dbReference>
<gene>
    <name evidence="1" type="ORF">PNK_1693</name>
</gene>
<dbReference type="KEGG" id="pnl:PNK_1693"/>
<dbReference type="Proteomes" id="UP000069902">
    <property type="component" value="Chromosome cPNK"/>
</dbReference>
<dbReference type="PATRIC" id="fig|389348.3.peg.1902"/>
<reference evidence="2" key="1">
    <citation type="submission" date="2015-09" db="EMBL/GenBank/DDBJ databases">
        <authorList>
            <person name="Bertelli C."/>
        </authorList>
    </citation>
    <scope>NUCLEOTIDE SEQUENCE [LARGE SCALE GENOMIC DNA]</scope>
    <source>
        <strain evidence="2">KNic</strain>
    </source>
</reference>
<evidence type="ECO:0000313" key="2">
    <source>
        <dbReference type="Proteomes" id="UP000069902"/>
    </source>
</evidence>
<name>A0A0U5JHN4_9BACT</name>
<dbReference type="InterPro" id="IPR036388">
    <property type="entry name" value="WH-like_DNA-bd_sf"/>
</dbReference>
<dbReference type="EMBL" id="LN879502">
    <property type="protein sequence ID" value="CUI17302.1"/>
    <property type="molecule type" value="Genomic_DNA"/>
</dbReference>
<dbReference type="STRING" id="389348.PNK_1693"/>
<organism evidence="1 2">
    <name type="scientific">Candidatus Protochlamydia naegleriophila</name>
    <dbReference type="NCBI Taxonomy" id="389348"/>
    <lineage>
        <taxon>Bacteria</taxon>
        <taxon>Pseudomonadati</taxon>
        <taxon>Chlamydiota</taxon>
        <taxon>Chlamydiia</taxon>
        <taxon>Parachlamydiales</taxon>
        <taxon>Parachlamydiaceae</taxon>
        <taxon>Candidatus Protochlamydia</taxon>
    </lineage>
</organism>
<evidence type="ECO:0008006" key="3">
    <source>
        <dbReference type="Google" id="ProtNLM"/>
    </source>
</evidence>
<keyword evidence="2" id="KW-1185">Reference proteome</keyword>
<protein>
    <recommendedName>
        <fullName evidence="3">HTH arsR-type domain-containing protein</fullName>
    </recommendedName>
</protein>
<dbReference type="Gene3D" id="1.10.10.10">
    <property type="entry name" value="Winged helix-like DNA-binding domain superfamily/Winged helix DNA-binding domain"/>
    <property type="match status" value="1"/>
</dbReference>
<dbReference type="InterPro" id="IPR011991">
    <property type="entry name" value="ArsR-like_HTH"/>
</dbReference>
<dbReference type="RefSeq" id="WP_032124126.1">
    <property type="nucleotide sequence ID" value="NZ_LN879502.1"/>
</dbReference>